<dbReference type="STRING" id="882378.RBRH_03192"/>
<dbReference type="KEGG" id="brh:RBRH_03192"/>
<sequence length="56" mass="6517">MHKKACLTNEARKRIFDDCSEHPNLDCFVDTLVMIDSEPVCQSWKLTLQLSNTIDY</sequence>
<dbReference type="EMBL" id="FR687359">
    <property type="protein sequence ID" value="CBW73903.1"/>
    <property type="molecule type" value="Genomic_DNA"/>
</dbReference>
<dbReference type="Proteomes" id="UP000007437">
    <property type="component" value="Chromosome"/>
</dbReference>
<proteinExistence type="predicted"/>
<gene>
    <name evidence="1" type="ordered locus">RBRH_03192</name>
</gene>
<dbReference type="AlphaFoldDB" id="E5AM26"/>
<organism evidence="1 2">
    <name type="scientific">Mycetohabitans rhizoxinica (strain DSM 19002 / CIP 109453 / HKI 454)</name>
    <name type="common">Paraburkholderia rhizoxinica</name>
    <dbReference type="NCBI Taxonomy" id="882378"/>
    <lineage>
        <taxon>Bacteria</taxon>
        <taxon>Pseudomonadati</taxon>
        <taxon>Pseudomonadota</taxon>
        <taxon>Betaproteobacteria</taxon>
        <taxon>Burkholderiales</taxon>
        <taxon>Burkholderiaceae</taxon>
        <taxon>Mycetohabitans</taxon>
    </lineage>
</organism>
<accession>E5AM26</accession>
<evidence type="ECO:0000313" key="2">
    <source>
        <dbReference type="Proteomes" id="UP000007437"/>
    </source>
</evidence>
<name>E5AM26_MYCRK</name>
<evidence type="ECO:0000313" key="1">
    <source>
        <dbReference type="EMBL" id="CBW73903.1"/>
    </source>
</evidence>
<protein>
    <submittedName>
        <fullName evidence="1">Uncharacterized protein</fullName>
    </submittedName>
</protein>
<dbReference type="HOGENOM" id="CLU_3005389_0_0_4"/>
<reference evidence="1 2" key="1">
    <citation type="journal article" date="2011" name="J. Bacteriol.">
        <title>Complete genome sequence of Burkholderia rhizoxinica, an endosymbiont of Rhizopus microsporus.</title>
        <authorList>
            <person name="Lackner G."/>
            <person name="Moebius N."/>
            <person name="Partida-Martinez L."/>
            <person name="Hertweck C."/>
        </authorList>
    </citation>
    <scope>NUCLEOTIDE SEQUENCE [LARGE SCALE GENOMIC DNA]</scope>
    <source>
        <strain evidence="2">DSM 19002 / CIP 109453 / HKI 454</strain>
    </source>
</reference>